<keyword evidence="5" id="KW-1185">Reference proteome</keyword>
<comment type="caution">
    <text evidence="4">The sequence shown here is derived from an EMBL/GenBank/DDBJ whole genome shotgun (WGS) entry which is preliminary data.</text>
</comment>
<keyword evidence="1 2" id="KW-0175">Coiled coil</keyword>
<evidence type="ECO:0000256" key="3">
    <source>
        <dbReference type="SAM" id="MobiDB-lite"/>
    </source>
</evidence>
<dbReference type="PANTHER" id="PTHR32083">
    <property type="entry name" value="CILIA AND FLAGELLA-ASSOCIATED PROTEIN 58-RELATED"/>
    <property type="match status" value="1"/>
</dbReference>
<protein>
    <submittedName>
        <fullName evidence="4">Uncharacterized protein</fullName>
    </submittedName>
</protein>
<feature type="compositionally biased region" description="Basic and acidic residues" evidence="3">
    <location>
        <begin position="1045"/>
        <end position="1055"/>
    </location>
</feature>
<feature type="region of interest" description="Disordered" evidence="3">
    <location>
        <begin position="580"/>
        <end position="612"/>
    </location>
</feature>
<evidence type="ECO:0000256" key="1">
    <source>
        <dbReference type="ARBA" id="ARBA00023054"/>
    </source>
</evidence>
<feature type="region of interest" description="Disordered" evidence="3">
    <location>
        <begin position="987"/>
        <end position="1013"/>
    </location>
</feature>
<feature type="compositionally biased region" description="Basic residues" evidence="3">
    <location>
        <begin position="248"/>
        <end position="257"/>
    </location>
</feature>
<feature type="region of interest" description="Disordered" evidence="3">
    <location>
        <begin position="2433"/>
        <end position="2564"/>
    </location>
</feature>
<feature type="compositionally biased region" description="Acidic residues" evidence="3">
    <location>
        <begin position="1473"/>
        <end position="1482"/>
    </location>
</feature>
<feature type="region of interest" description="Disordered" evidence="3">
    <location>
        <begin position="223"/>
        <end position="266"/>
    </location>
</feature>
<feature type="region of interest" description="Disordered" evidence="3">
    <location>
        <begin position="1"/>
        <end position="112"/>
    </location>
</feature>
<feature type="compositionally biased region" description="Basic and acidic residues" evidence="3">
    <location>
        <begin position="1064"/>
        <end position="1089"/>
    </location>
</feature>
<feature type="compositionally biased region" description="Polar residues" evidence="3">
    <location>
        <begin position="793"/>
        <end position="804"/>
    </location>
</feature>
<dbReference type="Proteomes" id="UP000799764">
    <property type="component" value="Unassembled WGS sequence"/>
</dbReference>
<feature type="region of interest" description="Disordered" evidence="3">
    <location>
        <begin position="1031"/>
        <end position="1290"/>
    </location>
</feature>
<gene>
    <name evidence="4" type="ORF">P171DRAFT_429052</name>
</gene>
<feature type="region of interest" description="Disordered" evidence="3">
    <location>
        <begin position="465"/>
        <end position="524"/>
    </location>
</feature>
<feature type="coiled-coil region" evidence="2">
    <location>
        <begin position="2035"/>
        <end position="2168"/>
    </location>
</feature>
<feature type="region of interest" description="Disordered" evidence="3">
    <location>
        <begin position="1453"/>
        <end position="1495"/>
    </location>
</feature>
<feature type="compositionally biased region" description="Low complexity" evidence="3">
    <location>
        <begin position="580"/>
        <end position="592"/>
    </location>
</feature>
<feature type="compositionally biased region" description="Basic and acidic residues" evidence="3">
    <location>
        <begin position="1172"/>
        <end position="1183"/>
    </location>
</feature>
<feature type="compositionally biased region" description="Low complexity" evidence="3">
    <location>
        <begin position="55"/>
        <end position="68"/>
    </location>
</feature>
<feature type="region of interest" description="Disordered" evidence="3">
    <location>
        <begin position="722"/>
        <end position="828"/>
    </location>
</feature>
<accession>A0A9P4PNE3</accession>
<feature type="compositionally biased region" description="Low complexity" evidence="3">
    <location>
        <begin position="2434"/>
        <end position="2447"/>
    </location>
</feature>
<feature type="compositionally biased region" description="Low complexity" evidence="3">
    <location>
        <begin position="297"/>
        <end position="323"/>
    </location>
</feature>
<organism evidence="4 5">
    <name type="scientific">Karstenula rhodostoma CBS 690.94</name>
    <dbReference type="NCBI Taxonomy" id="1392251"/>
    <lineage>
        <taxon>Eukaryota</taxon>
        <taxon>Fungi</taxon>
        <taxon>Dikarya</taxon>
        <taxon>Ascomycota</taxon>
        <taxon>Pezizomycotina</taxon>
        <taxon>Dothideomycetes</taxon>
        <taxon>Pleosporomycetidae</taxon>
        <taxon>Pleosporales</taxon>
        <taxon>Massarineae</taxon>
        <taxon>Didymosphaeriaceae</taxon>
        <taxon>Karstenula</taxon>
    </lineage>
</organism>
<evidence type="ECO:0000256" key="2">
    <source>
        <dbReference type="SAM" id="Coils"/>
    </source>
</evidence>
<feature type="compositionally biased region" description="Basic and acidic residues" evidence="3">
    <location>
        <begin position="1117"/>
        <end position="1129"/>
    </location>
</feature>
<feature type="coiled-coil region" evidence="2">
    <location>
        <begin position="1814"/>
        <end position="1904"/>
    </location>
</feature>
<feature type="compositionally biased region" description="Polar residues" evidence="3">
    <location>
        <begin position="813"/>
        <end position="828"/>
    </location>
</feature>
<dbReference type="OrthoDB" id="1293114at2759"/>
<dbReference type="EMBL" id="MU001496">
    <property type="protein sequence ID" value="KAF2447406.1"/>
    <property type="molecule type" value="Genomic_DNA"/>
</dbReference>
<feature type="compositionally biased region" description="Polar residues" evidence="3">
    <location>
        <begin position="2448"/>
        <end position="2486"/>
    </location>
</feature>
<feature type="compositionally biased region" description="Polar residues" evidence="3">
    <location>
        <begin position="770"/>
        <end position="785"/>
    </location>
</feature>
<evidence type="ECO:0000313" key="4">
    <source>
        <dbReference type="EMBL" id="KAF2447406.1"/>
    </source>
</evidence>
<feature type="coiled-coil region" evidence="2">
    <location>
        <begin position="616"/>
        <end position="651"/>
    </location>
</feature>
<dbReference type="GO" id="GO:0005856">
    <property type="term" value="C:cytoskeleton"/>
    <property type="evidence" value="ECO:0007669"/>
    <property type="project" value="TreeGrafter"/>
</dbReference>
<feature type="region of interest" description="Disordered" evidence="3">
    <location>
        <begin position="1314"/>
        <end position="1353"/>
    </location>
</feature>
<evidence type="ECO:0000313" key="5">
    <source>
        <dbReference type="Proteomes" id="UP000799764"/>
    </source>
</evidence>
<feature type="region of interest" description="Disordered" evidence="3">
    <location>
        <begin position="285"/>
        <end position="351"/>
    </location>
</feature>
<feature type="coiled-coil region" evidence="2">
    <location>
        <begin position="2303"/>
        <end position="2330"/>
    </location>
</feature>
<feature type="compositionally biased region" description="Basic and acidic residues" evidence="3">
    <location>
        <begin position="1261"/>
        <end position="1275"/>
    </location>
</feature>
<feature type="compositionally biased region" description="Polar residues" evidence="3">
    <location>
        <begin position="595"/>
        <end position="610"/>
    </location>
</feature>
<sequence>MLNLARRTSSVSLPPPSSPPSVIYEPNSAAAVREPVSPAQTLWTAPSPTQTLGHSSPELPTLPSLSVLGGPPRTPSTVARQDRTDTSYYTASWGSPYRHPPPSFNGQRHPSTQFGSDDLEGDSGLQFGLEHLLPPTLVQDNSPNQFNLEHLIPRLQNNASPNQFNLEHLIPSRLPASLDTPTQPNFDFGPTPPVSKFDNQHATEQWVRQFLERRWDIETNNWISEETVGSGPESEPTFDNENGGSPSIKKHRTRRNNKTLNQQDFWSHFSQGQKEELGKMMASRYANPEAESHSPQGSGTSLRSGLGLSRWAAQPASPASQPPVDLSKKPLPSLPAQFVSQPVAPPRPRKKMLVKGKGVIISIARDIPRGTPGYPPKPMSPEAVEAKLRQYELERYNTQGFESWQDVGVVGETPSTQNRTIWPDDEYIRTTRSAAPNVRISPKEDWDAYMNHLVEAKLAALGVGLGGEEDTPSPMSRQASGQYPGLPFSPPLPTPSGGSHRGRQGSILSGSFPLGPSPGHMSRQSLASPAAFVNPRTNMHMHRHSTFSPASFLQHTASPTGAFSPGNYFGMQGARGGSPALPALPLSRPDLSGLASPSSPYGMRPNQQFPFPQAPKDDLLVQMQQQQQQLQAQLMQQQQMQQQQLQQQQQQLMGLRPSSTLAEVPEAESEEDELPLMKHATKNGPEIAVPSPQRGHRHNISANLERGARDAEYHLEEAIDKQFNEGGDFSTEPESTEELRPSKPVAESTWEGSRHILHQPQPHSRAHSLAKQQSKFSFGGASQENPRGDSDGAKTNISDVTNPSLEDGEIPETDNTAQHSKTASQVSNSWRDAKFALGKPSPALHSKHTSHSSISKLNVEAKEFKFNPAASFSPSLSSSFSSFTPALKSPVDGTSASNRTSLDGMSNMSVTAPSFKAVAPVFKPDVAPFKPTFDAPAFKPAVNAPSFKPSVPEFKPAVEAPVFKPTVPEFKPSNSLMPKSGFSFSSNGPAFTPDTPAITPGSAEFNPSVSVSSTSSNIFGNVNITADDIIKPAKRSKAVPIVRPDATRQRTPEKQAEEEEREDEEGRVANPEGREKRPRRGREDGDDVPKFALQPFLPSQALGELRQGRAATQSPAMEKEDVPEEKENVSPDAARVHSKSKSPEPLPLQEKKAPIVLSDPAAQAELSSDSKTPIDDLSAHESDAATPTVEGIPKPNLRKHKSSLSATARPFEFRPFAPSGGYDFGGIHITKPSVSQDNDPDKSQVGPPRFDSRSPATTFRPSDDGSFKTALESRRHAPYPESESVDFDNLGDASFNDIDAVMKHMNDEGSDFGIERDENSWVPSSPRRSVHEFERSDLPPSISKMRSDAPSPSPRRLYALRNINASSASAITGDPFDDDRAAYESPVHRLNNADEVPMSDWDEDILSEGEDKIQTRSTFFDTHVDDIIGRLLQNRLGPMQKNLQGIQDAIAMMSQRPGRGRRSLSTSERLDSDADDEDDEWGTDSHYRNRSPGKNRKMEKFRAIVKEALESHQPPATSLPVPVPEPVLPEKIRDIVAEALAAHQPHSASVDHMKPENVREVIMEALAHHQPQWTPPKHEPVPADQIRAIVEDAIAAHYTAPTESIKPEEIRSVVAEAIAAQTVKPSTEPLQPDDIRLIVMEAFETHAPPPPPMPVPEQIWPEDIKSIITEALEQKPVAEPLQPDAIRSIVEDVLVAHKQPSEPLQPETIRSIVTEALASHQPPAPPVLPIIQEPVQPDAIRAIVAEALAAHKPVPTLEAPIDIPQPQIDLSEIYQVIGSLKASIAQTTSHHLHAEDVRELIDDAFKRQNMEVAKREEVQAVQKRDERIEELEERLKEATFRYEAEAEARKALELREENSVRLLEVTEKELVLLKEQAADDETKIRVLEDEREISRRSLESIQAEEDEVRSKFAKLQVDHNELRLRAAAIEGAEYDAKKKLEAVTAENEALTYTLEEHRLSANKWRDDLKHAHDEAERMRMAIEQSRLQAEEATRVRESMRAKFEKVQHDVTVASGQAAAERVQWQKSDEEHMKKYEILSARIEAEGRTRERLERELERLEGQEREFMKLKFTLEQTQKYNARLEETVEQTRQESMDHKRAAERYEREFREAREAAHAEIRRMRTLMETDIDKANNQVNIVRHDLESEVARVRTELDNVRMDADTAKEKHELDLEAAADARRAAVGEALEKNTLALLEQQQAFERRLEAINLEHARVVEIAREDEERAVAFHNERIALADSKMDNLRDKIALLEEKLSVAKEAASAAASAAAAAAQNVKSPTAGSTSYASGAEKISPQALRESIAVLQEQLQERESRIESLEHKLAEADTDAPAKLKERDTEINWLRELLGVRIDDLSDLINALAQPAFDRESVRDAAIRIRTNLQMEQQEKERLITGGQKSLPTLSTLSNFASPKAVQIAAAFGNWRSKGRENAASALAGNSSSSASRNQTPSRPTPPTAQSFLSGLMTPPTSNLRRTPDLPTSSARPKPLLRTNSTSSRGSAAGFPSLGKQPVPSTPPLMRKASYDQDAEVERFSENGFYDDESTVDGDMTPIGLHFGQPLDR</sequence>
<proteinExistence type="predicted"/>
<name>A0A9P4PNE3_9PLEO</name>
<feature type="coiled-coil region" evidence="2">
    <location>
        <begin position="2228"/>
        <end position="2262"/>
    </location>
</feature>
<feature type="compositionally biased region" description="Polar residues" evidence="3">
    <location>
        <begin position="38"/>
        <end position="54"/>
    </location>
</feature>
<dbReference type="PANTHER" id="PTHR32083:SF0">
    <property type="entry name" value="CILIA AND FLAGELLA-ASSOCIATED PROTEIN 58"/>
    <property type="match status" value="1"/>
</dbReference>
<reference evidence="4" key="1">
    <citation type="journal article" date="2020" name="Stud. Mycol.">
        <title>101 Dothideomycetes genomes: a test case for predicting lifestyles and emergence of pathogens.</title>
        <authorList>
            <person name="Haridas S."/>
            <person name="Albert R."/>
            <person name="Binder M."/>
            <person name="Bloem J."/>
            <person name="Labutti K."/>
            <person name="Salamov A."/>
            <person name="Andreopoulos B."/>
            <person name="Baker S."/>
            <person name="Barry K."/>
            <person name="Bills G."/>
            <person name="Bluhm B."/>
            <person name="Cannon C."/>
            <person name="Castanera R."/>
            <person name="Culley D."/>
            <person name="Daum C."/>
            <person name="Ezra D."/>
            <person name="Gonzalez J."/>
            <person name="Henrissat B."/>
            <person name="Kuo A."/>
            <person name="Liang C."/>
            <person name="Lipzen A."/>
            <person name="Lutzoni F."/>
            <person name="Magnuson J."/>
            <person name="Mondo S."/>
            <person name="Nolan M."/>
            <person name="Ohm R."/>
            <person name="Pangilinan J."/>
            <person name="Park H.-J."/>
            <person name="Ramirez L."/>
            <person name="Alfaro M."/>
            <person name="Sun H."/>
            <person name="Tritt A."/>
            <person name="Yoshinaga Y."/>
            <person name="Zwiers L.-H."/>
            <person name="Turgeon B."/>
            <person name="Goodwin S."/>
            <person name="Spatafora J."/>
            <person name="Crous P."/>
            <person name="Grigoriev I."/>
        </authorList>
    </citation>
    <scope>NUCLEOTIDE SEQUENCE</scope>
    <source>
        <strain evidence="4">CBS 690.94</strain>
    </source>
</reference>